<evidence type="ECO:0000256" key="2">
    <source>
        <dbReference type="SAM" id="SignalP"/>
    </source>
</evidence>
<feature type="transmembrane region" description="Helical" evidence="1">
    <location>
        <begin position="152"/>
        <end position="172"/>
    </location>
</feature>
<sequence length="178" mass="20120">MLFFQQFLFFCVVLCHCYAAFQCYVGILFNGKQLAETFDVHARDCVEENNNNMCAAFKCTAGDDHLYIWTCKKDFDEKQCSKIDFPKLINKQIGPINAEAAARPWQCICEIGEKYESLGVTPWPLTTTQLEEYTTEENTTLTDSIGVHQPTILVFALPFVIGIIGILPNLAMPFAADR</sequence>
<evidence type="ECO:0000313" key="3">
    <source>
        <dbReference type="EMBL" id="KAL3099376.1"/>
    </source>
</evidence>
<gene>
    <name evidence="3" type="ORF">niasHT_022119</name>
</gene>
<keyword evidence="1" id="KW-0472">Membrane</keyword>
<keyword evidence="2" id="KW-0732">Signal</keyword>
<dbReference type="EMBL" id="JBICBT010000809">
    <property type="protein sequence ID" value="KAL3099376.1"/>
    <property type="molecule type" value="Genomic_DNA"/>
</dbReference>
<feature type="signal peptide" evidence="2">
    <location>
        <begin position="1"/>
        <end position="19"/>
    </location>
</feature>
<protein>
    <submittedName>
        <fullName evidence="3">Uncharacterized protein</fullName>
    </submittedName>
</protein>
<keyword evidence="1" id="KW-0812">Transmembrane</keyword>
<evidence type="ECO:0000313" key="4">
    <source>
        <dbReference type="Proteomes" id="UP001620626"/>
    </source>
</evidence>
<comment type="caution">
    <text evidence="3">The sequence shown here is derived from an EMBL/GenBank/DDBJ whole genome shotgun (WGS) entry which is preliminary data.</text>
</comment>
<keyword evidence="1" id="KW-1133">Transmembrane helix</keyword>
<proteinExistence type="predicted"/>
<organism evidence="3 4">
    <name type="scientific">Heterodera trifolii</name>
    <dbReference type="NCBI Taxonomy" id="157864"/>
    <lineage>
        <taxon>Eukaryota</taxon>
        <taxon>Metazoa</taxon>
        <taxon>Ecdysozoa</taxon>
        <taxon>Nematoda</taxon>
        <taxon>Chromadorea</taxon>
        <taxon>Rhabditida</taxon>
        <taxon>Tylenchina</taxon>
        <taxon>Tylenchomorpha</taxon>
        <taxon>Tylenchoidea</taxon>
        <taxon>Heteroderidae</taxon>
        <taxon>Heteroderinae</taxon>
        <taxon>Heterodera</taxon>
    </lineage>
</organism>
<accession>A0ABD2K915</accession>
<evidence type="ECO:0000256" key="1">
    <source>
        <dbReference type="SAM" id="Phobius"/>
    </source>
</evidence>
<reference evidence="3 4" key="1">
    <citation type="submission" date="2024-10" db="EMBL/GenBank/DDBJ databases">
        <authorList>
            <person name="Kim D."/>
        </authorList>
    </citation>
    <scope>NUCLEOTIDE SEQUENCE [LARGE SCALE GENOMIC DNA]</scope>
    <source>
        <strain evidence="3">BH-2024</strain>
    </source>
</reference>
<dbReference type="AlphaFoldDB" id="A0ABD2K915"/>
<keyword evidence="4" id="KW-1185">Reference proteome</keyword>
<name>A0ABD2K915_9BILA</name>
<feature type="chain" id="PRO_5044774974" evidence="2">
    <location>
        <begin position="20"/>
        <end position="178"/>
    </location>
</feature>
<dbReference type="Proteomes" id="UP001620626">
    <property type="component" value="Unassembled WGS sequence"/>
</dbReference>